<name>A0A2H0UUE9_9BACT</name>
<feature type="transmembrane region" description="Helical" evidence="1">
    <location>
        <begin position="36"/>
        <end position="55"/>
    </location>
</feature>
<evidence type="ECO:0000313" key="3">
    <source>
        <dbReference type="Proteomes" id="UP000231157"/>
    </source>
</evidence>
<proteinExistence type="predicted"/>
<organism evidence="2 3">
    <name type="scientific">Candidatus Harrisonbacteria bacterium CG10_big_fil_rev_8_21_14_0_10_40_38</name>
    <dbReference type="NCBI Taxonomy" id="1974583"/>
    <lineage>
        <taxon>Bacteria</taxon>
        <taxon>Candidatus Harrisoniibacteriota</taxon>
    </lineage>
</organism>
<evidence type="ECO:0000256" key="1">
    <source>
        <dbReference type="SAM" id="Phobius"/>
    </source>
</evidence>
<reference evidence="3" key="1">
    <citation type="submission" date="2017-09" db="EMBL/GenBank/DDBJ databases">
        <title>Depth-based differentiation of microbial function through sediment-hosted aquifers and enrichment of novel symbionts in the deep terrestrial subsurface.</title>
        <authorList>
            <person name="Probst A.J."/>
            <person name="Ladd B."/>
            <person name="Jarett J.K."/>
            <person name="Geller-Mcgrath D.E."/>
            <person name="Sieber C.M.K."/>
            <person name="Emerson J.B."/>
            <person name="Anantharaman K."/>
            <person name="Thomas B.C."/>
            <person name="Malmstrom R."/>
            <person name="Stieglmeier M."/>
            <person name="Klingl A."/>
            <person name="Woyke T."/>
            <person name="Ryan C.M."/>
            <person name="Banfield J.F."/>
        </authorList>
    </citation>
    <scope>NUCLEOTIDE SEQUENCE [LARGE SCALE GENOMIC DNA]</scope>
</reference>
<feature type="transmembrane region" description="Helical" evidence="1">
    <location>
        <begin position="61"/>
        <end position="82"/>
    </location>
</feature>
<accession>A0A2H0UUE9</accession>
<feature type="transmembrane region" description="Helical" evidence="1">
    <location>
        <begin position="6"/>
        <end position="24"/>
    </location>
</feature>
<protein>
    <submittedName>
        <fullName evidence="2">Uncharacterized protein</fullName>
    </submittedName>
</protein>
<evidence type="ECO:0000313" key="2">
    <source>
        <dbReference type="EMBL" id="PIR89385.1"/>
    </source>
</evidence>
<keyword evidence="1" id="KW-0812">Transmembrane</keyword>
<dbReference type="AlphaFoldDB" id="A0A2H0UUE9"/>
<feature type="transmembrane region" description="Helical" evidence="1">
    <location>
        <begin position="113"/>
        <end position="130"/>
    </location>
</feature>
<keyword evidence="1" id="KW-0472">Membrane</keyword>
<keyword evidence="1" id="KW-1133">Transmembrane helix</keyword>
<feature type="transmembrane region" description="Helical" evidence="1">
    <location>
        <begin position="142"/>
        <end position="161"/>
    </location>
</feature>
<comment type="caution">
    <text evidence="2">The sequence shown here is derived from an EMBL/GenBank/DDBJ whole genome shotgun (WGS) entry which is preliminary data.</text>
</comment>
<sequence>MFQYATILGFSTIAIGLISYSFYFRDLFKGKTRPDPFSWLIWSILAGTIFFAQLSRGGGTGTWATALTAVVCFVIAVVAFFWNKSSIKVIDQVSLVGAFSGIGIWQYTEDPLFTVLIAIGIGILGFIPTFKKAFYRPYEETATTYFLNGLKFAVAFAALGAFNPVTYLYPVSMVLMNTSLTGMIVLRRKFL</sequence>
<feature type="transmembrane region" description="Helical" evidence="1">
    <location>
        <begin position="89"/>
        <end position="107"/>
    </location>
</feature>
<dbReference type="Proteomes" id="UP000231157">
    <property type="component" value="Unassembled WGS sequence"/>
</dbReference>
<gene>
    <name evidence="2" type="ORF">COU07_00600</name>
</gene>
<dbReference type="EMBL" id="PFAZ01000001">
    <property type="protein sequence ID" value="PIR89385.1"/>
    <property type="molecule type" value="Genomic_DNA"/>
</dbReference>